<sequence>MTIWAYLITALKLRFTPLVREVSRWDLGRRALAKCKTDDVPAVVRALGLDKDRG</sequence>
<keyword evidence="2" id="KW-1185">Reference proteome</keyword>
<organism evidence="1 2">
    <name type="scientific">Streptomyces luteosporeus</name>
    <dbReference type="NCBI Taxonomy" id="173856"/>
    <lineage>
        <taxon>Bacteria</taxon>
        <taxon>Bacillati</taxon>
        <taxon>Actinomycetota</taxon>
        <taxon>Actinomycetes</taxon>
        <taxon>Kitasatosporales</taxon>
        <taxon>Streptomycetaceae</taxon>
        <taxon>Streptomyces</taxon>
    </lineage>
</organism>
<name>A0ABN3TPD6_9ACTN</name>
<reference evidence="1 2" key="1">
    <citation type="journal article" date="2019" name="Int. J. Syst. Evol. Microbiol.">
        <title>The Global Catalogue of Microorganisms (GCM) 10K type strain sequencing project: providing services to taxonomists for standard genome sequencing and annotation.</title>
        <authorList>
            <consortium name="The Broad Institute Genomics Platform"/>
            <consortium name="The Broad Institute Genome Sequencing Center for Infectious Disease"/>
            <person name="Wu L."/>
            <person name="Ma J."/>
        </authorList>
    </citation>
    <scope>NUCLEOTIDE SEQUENCE [LARGE SCALE GENOMIC DNA]</scope>
    <source>
        <strain evidence="1 2">JCM 4542</strain>
    </source>
</reference>
<gene>
    <name evidence="1" type="ORF">GCM10010315_22280</name>
</gene>
<proteinExistence type="predicted"/>
<accession>A0ABN3TPD6</accession>
<evidence type="ECO:0000313" key="2">
    <source>
        <dbReference type="Proteomes" id="UP001500886"/>
    </source>
</evidence>
<comment type="caution">
    <text evidence="1">The sequence shown here is derived from an EMBL/GenBank/DDBJ whole genome shotgun (WGS) entry which is preliminary data.</text>
</comment>
<protein>
    <submittedName>
        <fullName evidence="1">Uncharacterized protein</fullName>
    </submittedName>
</protein>
<dbReference type="EMBL" id="BAAASL010000007">
    <property type="protein sequence ID" value="GAA2714632.1"/>
    <property type="molecule type" value="Genomic_DNA"/>
</dbReference>
<evidence type="ECO:0000313" key="1">
    <source>
        <dbReference type="EMBL" id="GAA2714632.1"/>
    </source>
</evidence>
<dbReference type="Proteomes" id="UP001500886">
    <property type="component" value="Unassembled WGS sequence"/>
</dbReference>